<sequence length="534" mass="55961">MTAYYKKIILFLGVSILSCAEITTAPTCTLEQAKDVIAEAVAVASPSITNPNITVVLHPPVVVPAMSVPENLIIVNTSSMSPLEVIPPQTVAGTEAPVQNLAPEMFNNGFAMVNGTPVFLHASVPGHMVEEERPVAPPATPLAVVKSSTETPVLTAQEARDKDSASIAHSVMKAMEHLSNISQHEAANNNNPGSSSINNIASVNNNSSTAFSTGLSNSNNTSSVSVVVVPLIQNAFDLVDEKSPSAAQMAAQHPIVFTQQNGSHTTMHVVVKRELTVNGSLLPIGEHNAHGPLTDADFLGGGLIAANSSSISSSFAIGNNNSNIAAAVPHSTFVTTLLNASSLRPLINDHGPLQESDSNITVSAAGPLNTSHIVVVQPVEISESLVKLNVSEGDLVTEHVVKTDPVVPHLLNTSILIPSLLVPVHAHVMESPRERGSSDTPAGPPIFFLDTKAPIETLASRTGDEQQKTVEGQTSTESSILAVNVSTLPSAPRVPLVIVEPIPAGRPLTPGTFAFLPLQDKLNKTNVKLFRADE</sequence>
<protein>
    <submittedName>
        <fullName evidence="2">Uncharacterized protein</fullName>
    </submittedName>
</protein>
<dbReference type="OrthoDB" id="10625232at2759"/>
<evidence type="ECO:0000313" key="2">
    <source>
        <dbReference type="EMBL" id="OWA53674.1"/>
    </source>
</evidence>
<gene>
    <name evidence="2" type="ORF">BV898_18095</name>
</gene>
<dbReference type="EMBL" id="MTYJ01000338">
    <property type="protein sequence ID" value="OWA53674.1"/>
    <property type="molecule type" value="Genomic_DNA"/>
</dbReference>
<evidence type="ECO:0000256" key="1">
    <source>
        <dbReference type="SAM" id="SignalP"/>
    </source>
</evidence>
<dbReference type="PROSITE" id="PS51257">
    <property type="entry name" value="PROKAR_LIPOPROTEIN"/>
    <property type="match status" value="1"/>
</dbReference>
<proteinExistence type="predicted"/>
<organism evidence="2 3">
    <name type="scientific">Hypsibius exemplaris</name>
    <name type="common">Freshwater tardigrade</name>
    <dbReference type="NCBI Taxonomy" id="2072580"/>
    <lineage>
        <taxon>Eukaryota</taxon>
        <taxon>Metazoa</taxon>
        <taxon>Ecdysozoa</taxon>
        <taxon>Tardigrada</taxon>
        <taxon>Eutardigrada</taxon>
        <taxon>Parachela</taxon>
        <taxon>Hypsibioidea</taxon>
        <taxon>Hypsibiidae</taxon>
        <taxon>Hypsibius</taxon>
    </lineage>
</organism>
<feature type="chain" id="PRO_5040857440" evidence="1">
    <location>
        <begin position="25"/>
        <end position="534"/>
    </location>
</feature>
<dbReference type="AlphaFoldDB" id="A0A9X6RMS4"/>
<keyword evidence="3" id="KW-1185">Reference proteome</keyword>
<keyword evidence="1" id="KW-0732">Signal</keyword>
<feature type="signal peptide" evidence="1">
    <location>
        <begin position="1"/>
        <end position="24"/>
    </location>
</feature>
<accession>A0A9X6RMS4</accession>
<reference evidence="3" key="1">
    <citation type="submission" date="2017-01" db="EMBL/GenBank/DDBJ databases">
        <title>Comparative genomics of anhydrobiosis in the tardigrade Hypsibius dujardini.</title>
        <authorList>
            <person name="Yoshida Y."/>
            <person name="Koutsovoulos G."/>
            <person name="Laetsch D."/>
            <person name="Stevens L."/>
            <person name="Kumar S."/>
            <person name="Horikawa D."/>
            <person name="Ishino K."/>
            <person name="Komine S."/>
            <person name="Tomita M."/>
            <person name="Blaxter M."/>
            <person name="Arakawa K."/>
        </authorList>
    </citation>
    <scope>NUCLEOTIDE SEQUENCE [LARGE SCALE GENOMIC DNA]</scope>
    <source>
        <strain evidence="3">Z151</strain>
    </source>
</reference>
<name>A0A9X6RMS4_HYPEX</name>
<comment type="caution">
    <text evidence="2">The sequence shown here is derived from an EMBL/GenBank/DDBJ whole genome shotgun (WGS) entry which is preliminary data.</text>
</comment>
<evidence type="ECO:0000313" key="3">
    <source>
        <dbReference type="Proteomes" id="UP000192578"/>
    </source>
</evidence>
<dbReference type="Proteomes" id="UP000192578">
    <property type="component" value="Unassembled WGS sequence"/>
</dbReference>